<organism evidence="2 3">
    <name type="scientific">Cereibacter sphaeroides</name>
    <name type="common">Rhodobacter sphaeroides</name>
    <dbReference type="NCBI Taxonomy" id="1063"/>
    <lineage>
        <taxon>Bacteria</taxon>
        <taxon>Pseudomonadati</taxon>
        <taxon>Pseudomonadota</taxon>
        <taxon>Alphaproteobacteria</taxon>
        <taxon>Rhodobacterales</taxon>
        <taxon>Paracoccaceae</taxon>
        <taxon>Cereibacter</taxon>
    </lineage>
</organism>
<accession>A0A2W5S7U5</accession>
<dbReference type="AlphaFoldDB" id="A0A2W5S7U5"/>
<feature type="region of interest" description="Disordered" evidence="1">
    <location>
        <begin position="44"/>
        <end position="64"/>
    </location>
</feature>
<proteinExistence type="predicted"/>
<evidence type="ECO:0000313" key="3">
    <source>
        <dbReference type="Proteomes" id="UP000248975"/>
    </source>
</evidence>
<dbReference type="EMBL" id="QFQS01000009">
    <property type="protein sequence ID" value="PZQ95135.1"/>
    <property type="molecule type" value="Genomic_DNA"/>
</dbReference>
<dbReference type="Gene3D" id="3.40.1800.10">
    <property type="entry name" value="His-Me finger endonucleases"/>
    <property type="match status" value="1"/>
</dbReference>
<dbReference type="InterPro" id="IPR044925">
    <property type="entry name" value="His-Me_finger_sf"/>
</dbReference>
<evidence type="ECO:0008006" key="4">
    <source>
        <dbReference type="Google" id="ProtNLM"/>
    </source>
</evidence>
<name>A0A2W5S7U5_CERSP</name>
<dbReference type="Proteomes" id="UP000248975">
    <property type="component" value="Unassembled WGS sequence"/>
</dbReference>
<dbReference type="SUPFAM" id="SSF54060">
    <property type="entry name" value="His-Me finger endonucleases"/>
    <property type="match status" value="1"/>
</dbReference>
<evidence type="ECO:0000313" key="2">
    <source>
        <dbReference type="EMBL" id="PZQ95135.1"/>
    </source>
</evidence>
<dbReference type="InterPro" id="IPR038563">
    <property type="entry name" value="Endonuclease_7_sf"/>
</dbReference>
<gene>
    <name evidence="2" type="ORF">DI533_19995</name>
</gene>
<dbReference type="Pfam" id="PF02945">
    <property type="entry name" value="Endonuclease_7"/>
    <property type="match status" value="1"/>
</dbReference>
<reference evidence="2 3" key="1">
    <citation type="submission" date="2017-08" db="EMBL/GenBank/DDBJ databases">
        <title>Infants hospitalized years apart are colonized by the same room-sourced microbial strains.</title>
        <authorList>
            <person name="Brooks B."/>
            <person name="Olm M.R."/>
            <person name="Firek B.A."/>
            <person name="Baker R."/>
            <person name="Thomas B.C."/>
            <person name="Morowitz M.J."/>
            <person name="Banfield J.F."/>
        </authorList>
    </citation>
    <scope>NUCLEOTIDE SEQUENCE [LARGE SCALE GENOMIC DNA]</scope>
    <source>
        <strain evidence="2">S2_003_000_R2_11</strain>
    </source>
</reference>
<dbReference type="InterPro" id="IPR004211">
    <property type="entry name" value="Endonuclease_7"/>
</dbReference>
<comment type="caution">
    <text evidence="2">The sequence shown here is derived from an EMBL/GenBank/DDBJ whole genome shotgun (WGS) entry which is preliminary data.</text>
</comment>
<evidence type="ECO:0000256" key="1">
    <source>
        <dbReference type="SAM" id="MobiDB-lite"/>
    </source>
</evidence>
<sequence>MKTCTKCKVDKDESLFYRDNRRVGGLLAKCKECADAYAKRPDVAERRRAARNNPEGRQFQRWKKHSKTPEFLAKKKHWERAHRYGLTVEMFEKLLTEQEGKCAICKKELVLDGGKVGMHTDHDHKTSKVRGLLCAKCNRGLGCFDDNPGFLTEAIKYLERK</sequence>
<protein>
    <recommendedName>
        <fullName evidence="4">Recombination endonuclease VII</fullName>
    </recommendedName>
</protein>